<sequence>MRNAFAQPPGYDFLWNQLVELPYFRALLRAVESRFYQELPVVEPVLDLGSGDGSFAAHTFSRPLDVGLDPWRGPLWESRMRQAHRLLTLADGAHMPFADGAFRTIVSNSVLEHIPDLDPVLAECYRVLQPGGHLLFCSPSDHFTDWLVGAVIAGDAYRRFFNRIARHHHCDSPAVWRERLRRAGFTVERVWYYFSPRALRALELGHYFGLPNLISKKLTGRWVLFPSVKNPLLRMLERSLRPLYDEPLPEIGAYLFGVARKG</sequence>
<dbReference type="GO" id="GO:0008757">
    <property type="term" value="F:S-adenosylmethionine-dependent methyltransferase activity"/>
    <property type="evidence" value="ECO:0007669"/>
    <property type="project" value="InterPro"/>
</dbReference>
<evidence type="ECO:0000259" key="1">
    <source>
        <dbReference type="Pfam" id="PF08241"/>
    </source>
</evidence>
<evidence type="ECO:0000313" key="2">
    <source>
        <dbReference type="EMBL" id="PJF47946.1"/>
    </source>
</evidence>
<evidence type="ECO:0000313" key="3">
    <source>
        <dbReference type="Proteomes" id="UP000230790"/>
    </source>
</evidence>
<dbReference type="CDD" id="cd02440">
    <property type="entry name" value="AdoMet_MTases"/>
    <property type="match status" value="1"/>
</dbReference>
<name>A0A2M8QDR6_9CHLR</name>
<dbReference type="AlphaFoldDB" id="A0A2M8QDR6"/>
<dbReference type="Proteomes" id="UP000230790">
    <property type="component" value="Unassembled WGS sequence"/>
</dbReference>
<dbReference type="InterPro" id="IPR013216">
    <property type="entry name" value="Methyltransf_11"/>
</dbReference>
<gene>
    <name evidence="2" type="ORF">CUN48_05985</name>
</gene>
<feature type="domain" description="Methyltransferase type 11" evidence="1">
    <location>
        <begin position="46"/>
        <end position="136"/>
    </location>
</feature>
<organism evidence="2 3">
    <name type="scientific">Candidatus Thermofonsia Clade 3 bacterium</name>
    <dbReference type="NCBI Taxonomy" id="2364212"/>
    <lineage>
        <taxon>Bacteria</taxon>
        <taxon>Bacillati</taxon>
        <taxon>Chloroflexota</taxon>
        <taxon>Candidatus Thermofontia</taxon>
        <taxon>Candidatus Thermofonsia Clade 3</taxon>
    </lineage>
</organism>
<dbReference type="InterPro" id="IPR029063">
    <property type="entry name" value="SAM-dependent_MTases_sf"/>
</dbReference>
<accession>A0A2M8QDR6</accession>
<reference evidence="2 3" key="1">
    <citation type="submission" date="2017-11" db="EMBL/GenBank/DDBJ databases">
        <title>Evolution of Phototrophy in the Chloroflexi Phylum Driven by Horizontal Gene Transfer.</title>
        <authorList>
            <person name="Ward L.M."/>
            <person name="Hemp J."/>
            <person name="Shih P.M."/>
            <person name="Mcglynn S.E."/>
            <person name="Fischer W."/>
        </authorList>
    </citation>
    <scope>NUCLEOTIDE SEQUENCE [LARGE SCALE GENOMIC DNA]</scope>
    <source>
        <strain evidence="2">JP3_7</strain>
    </source>
</reference>
<dbReference type="EMBL" id="PGTN01000029">
    <property type="protein sequence ID" value="PJF47946.1"/>
    <property type="molecule type" value="Genomic_DNA"/>
</dbReference>
<dbReference type="Gene3D" id="3.40.50.150">
    <property type="entry name" value="Vaccinia Virus protein VP39"/>
    <property type="match status" value="1"/>
</dbReference>
<comment type="caution">
    <text evidence="2">The sequence shown here is derived from an EMBL/GenBank/DDBJ whole genome shotgun (WGS) entry which is preliminary data.</text>
</comment>
<dbReference type="Pfam" id="PF08241">
    <property type="entry name" value="Methyltransf_11"/>
    <property type="match status" value="1"/>
</dbReference>
<proteinExistence type="predicted"/>
<dbReference type="SUPFAM" id="SSF53335">
    <property type="entry name" value="S-adenosyl-L-methionine-dependent methyltransferases"/>
    <property type="match status" value="1"/>
</dbReference>
<protein>
    <recommendedName>
        <fullName evidence="1">Methyltransferase type 11 domain-containing protein</fullName>
    </recommendedName>
</protein>